<dbReference type="Proteomes" id="UP001295684">
    <property type="component" value="Unassembled WGS sequence"/>
</dbReference>
<evidence type="ECO:0000313" key="3">
    <source>
        <dbReference type="EMBL" id="CAI2360193.1"/>
    </source>
</evidence>
<accession>A0AAD1X212</accession>
<keyword evidence="4" id="KW-1185">Reference proteome</keyword>
<organism evidence="3 4">
    <name type="scientific">Euplotes crassus</name>
    <dbReference type="NCBI Taxonomy" id="5936"/>
    <lineage>
        <taxon>Eukaryota</taxon>
        <taxon>Sar</taxon>
        <taxon>Alveolata</taxon>
        <taxon>Ciliophora</taxon>
        <taxon>Intramacronucleata</taxon>
        <taxon>Spirotrichea</taxon>
        <taxon>Hypotrichia</taxon>
        <taxon>Euplotida</taxon>
        <taxon>Euplotidae</taxon>
        <taxon>Moneuplotes</taxon>
    </lineage>
</organism>
<gene>
    <name evidence="3" type="ORF">ECRASSUSDP1_LOCUS1491</name>
</gene>
<sequence>MKGGLSCESQRDLERREGQNFHIAKALLFPVKTKKIKRRLEFIENNIEKHQKLIEQHGKAIDELPTLNIMNLRMVDLRQALLGELYQKVTDCFQTHPSLTQSDLRPVSNTIDNLKAQVLSLESKIAKTKISTQKSLKAHTTSFDEKLKSLSDSLSKTLLSQVQTSLEQTHCKNCAMFGSESEDSEESDGYERGRKEVGIGGNESLKRVTVNIEGAKRSNMKGIMENEGGLDCRIKETKYLQNNTAVNEINKIDKVSREMIKSPKKIQKLLSDITNAVKGNSNTIEMISLDLFDLQKSFLEASSRIPVPEITTSEAPLDKIEEEKSQDEKRALEDEKFDELYLKVEKELSRITDLKQSLEKMKSMITFNITKAKNEQKSQLIRIVKLEVNQRELRNSFEILCNKITQKPKIDNTKKIKEMHLKSMNRVQSSFKDLYTQIKQVREQQDTALK</sequence>
<protein>
    <submittedName>
        <fullName evidence="3">Uncharacterized protein</fullName>
    </submittedName>
</protein>
<keyword evidence="1" id="KW-0175">Coiled coil</keyword>
<proteinExistence type="predicted"/>
<evidence type="ECO:0000313" key="4">
    <source>
        <dbReference type="Proteomes" id="UP001295684"/>
    </source>
</evidence>
<feature type="coiled-coil region" evidence="1">
    <location>
        <begin position="33"/>
        <end position="60"/>
    </location>
</feature>
<feature type="region of interest" description="Disordered" evidence="2">
    <location>
        <begin position="177"/>
        <end position="197"/>
    </location>
</feature>
<dbReference type="EMBL" id="CAMPGE010001410">
    <property type="protein sequence ID" value="CAI2360193.1"/>
    <property type="molecule type" value="Genomic_DNA"/>
</dbReference>
<dbReference type="AlphaFoldDB" id="A0AAD1X212"/>
<evidence type="ECO:0000256" key="1">
    <source>
        <dbReference type="SAM" id="Coils"/>
    </source>
</evidence>
<name>A0AAD1X212_EUPCR</name>
<comment type="caution">
    <text evidence="3">The sequence shown here is derived from an EMBL/GenBank/DDBJ whole genome shotgun (WGS) entry which is preliminary data.</text>
</comment>
<evidence type="ECO:0000256" key="2">
    <source>
        <dbReference type="SAM" id="MobiDB-lite"/>
    </source>
</evidence>
<reference evidence="3" key="1">
    <citation type="submission" date="2023-07" db="EMBL/GenBank/DDBJ databases">
        <authorList>
            <consortium name="AG Swart"/>
            <person name="Singh M."/>
            <person name="Singh A."/>
            <person name="Seah K."/>
            <person name="Emmerich C."/>
        </authorList>
    </citation>
    <scope>NUCLEOTIDE SEQUENCE</scope>
    <source>
        <strain evidence="3">DP1</strain>
    </source>
</reference>